<dbReference type="GO" id="GO:0004620">
    <property type="term" value="F:phospholipase activity"/>
    <property type="evidence" value="ECO:0007669"/>
    <property type="project" value="TreeGrafter"/>
</dbReference>
<feature type="active site" description="Proton acceptor" evidence="3">
    <location>
        <position position="190"/>
    </location>
</feature>
<dbReference type="Pfam" id="PF01734">
    <property type="entry name" value="Patatin"/>
    <property type="match status" value="1"/>
</dbReference>
<feature type="active site" description="Nucleophile" evidence="3">
    <location>
        <position position="49"/>
    </location>
</feature>
<dbReference type="GO" id="GO:0016042">
    <property type="term" value="P:lipid catabolic process"/>
    <property type="evidence" value="ECO:0007669"/>
    <property type="project" value="UniProtKB-UniRule"/>
</dbReference>
<comment type="similarity">
    <text evidence="1">Belongs to the patatin family.</text>
</comment>
<keyword evidence="6" id="KW-1185">Reference proteome</keyword>
<dbReference type="NCBIfam" id="NF041079">
    <property type="entry name" value="CBASS_lipase"/>
    <property type="match status" value="1"/>
</dbReference>
<evidence type="ECO:0000256" key="3">
    <source>
        <dbReference type="PROSITE-ProRule" id="PRU01161"/>
    </source>
</evidence>
<dbReference type="PANTHER" id="PTHR32176">
    <property type="entry name" value="XYLOSE ISOMERASE"/>
    <property type="match status" value="1"/>
</dbReference>
<dbReference type="GO" id="GO:0047372">
    <property type="term" value="F:monoacylglycerol lipase activity"/>
    <property type="evidence" value="ECO:0007669"/>
    <property type="project" value="TreeGrafter"/>
</dbReference>
<gene>
    <name evidence="5" type="ORF">THII_0757</name>
</gene>
<protein>
    <submittedName>
        <fullName evidence="5">Patatin</fullName>
    </submittedName>
</protein>
<evidence type="ECO:0000259" key="4">
    <source>
        <dbReference type="PROSITE" id="PS51635"/>
    </source>
</evidence>
<dbReference type="EMBL" id="AP014633">
    <property type="protein sequence ID" value="BAP55054.1"/>
    <property type="molecule type" value="Genomic_DNA"/>
</dbReference>
<feature type="short sequence motif" description="DGA/G" evidence="3">
    <location>
        <begin position="190"/>
        <end position="192"/>
    </location>
</feature>
<dbReference type="PROSITE" id="PS51635">
    <property type="entry name" value="PNPLA"/>
    <property type="match status" value="1"/>
</dbReference>
<feature type="short sequence motif" description="GXSXG" evidence="3">
    <location>
        <begin position="47"/>
        <end position="51"/>
    </location>
</feature>
<dbReference type="Gene3D" id="3.40.1090.10">
    <property type="entry name" value="Cytosolic phospholipase A2 catalytic domain"/>
    <property type="match status" value="1"/>
</dbReference>
<evidence type="ECO:0000256" key="1">
    <source>
        <dbReference type="ARBA" id="ARBA00010240"/>
    </source>
</evidence>
<accession>A0A090ADV9</accession>
<evidence type="ECO:0000256" key="2">
    <source>
        <dbReference type="ARBA" id="ARBA00023098"/>
    </source>
</evidence>
<organism evidence="5 6">
    <name type="scientific">Thioploca ingrica</name>
    <dbReference type="NCBI Taxonomy" id="40754"/>
    <lineage>
        <taxon>Bacteria</taxon>
        <taxon>Pseudomonadati</taxon>
        <taxon>Pseudomonadota</taxon>
        <taxon>Gammaproteobacteria</taxon>
        <taxon>Thiotrichales</taxon>
        <taxon>Thiotrichaceae</taxon>
        <taxon>Thioploca</taxon>
    </lineage>
</organism>
<sequence>MSDKNPFYKILSIDGGGIRGLIAGLILVEIEKRTGKAISELFDLIAGTSTGGILALGLTVPDEKTGKAKYSAEEISKLYQERGNLIFQRNIKGLLGVFEEKYSSQGIETLLEEYFGESELKSALTDLLITSYDFEQMRQPFFFKSRQAKVNPRRNFKMKLIARATSAAPTYFEPFKLTTTRDEYYYSLLDGGIFANNPAMCAFAEAMKSYSPANLLMVSLGTGARTIEIAYEKAIHWGLLEWVRPLIYLMMNGNNETVDYQLKEIFAAREGSTYYRLQIDLPHDPEIQELDNVSPKNIRNLEKLAEELILNENNTLNEICNKLVSSSG</sequence>
<dbReference type="InterPro" id="IPR016035">
    <property type="entry name" value="Acyl_Trfase/lysoPLipase"/>
</dbReference>
<keyword evidence="2 3" id="KW-0443">Lipid metabolism</keyword>
<keyword evidence="3" id="KW-0378">Hydrolase</keyword>
<dbReference type="SUPFAM" id="SSF52151">
    <property type="entry name" value="FabD/lysophospholipase-like"/>
    <property type="match status" value="1"/>
</dbReference>
<feature type="short sequence motif" description="GXGXXG" evidence="3">
    <location>
        <begin position="15"/>
        <end position="20"/>
    </location>
</feature>
<reference evidence="5" key="1">
    <citation type="journal article" date="2014" name="ISME J.">
        <title>Ecophysiology of Thioploca ingrica as revealed by the complete genome sequence supplemented with proteomic evidence.</title>
        <authorList>
            <person name="Kojima H."/>
            <person name="Ogura Y."/>
            <person name="Yamamoto N."/>
            <person name="Togashi T."/>
            <person name="Mori H."/>
            <person name="Watanabe T."/>
            <person name="Nemoto F."/>
            <person name="Kurokawa K."/>
            <person name="Hayashi T."/>
            <person name="Fukui M."/>
        </authorList>
    </citation>
    <scope>NUCLEOTIDE SEQUENCE [LARGE SCALE GENOMIC DNA]</scope>
</reference>
<dbReference type="OrthoDB" id="5290098at2"/>
<dbReference type="Proteomes" id="UP000031623">
    <property type="component" value="Chromosome"/>
</dbReference>
<dbReference type="STRING" id="40754.THII_0757"/>
<dbReference type="AlphaFoldDB" id="A0A090ADV9"/>
<proteinExistence type="inferred from homology"/>
<dbReference type="InterPro" id="IPR002641">
    <property type="entry name" value="PNPLA_dom"/>
</dbReference>
<name>A0A090ADV9_9GAMM</name>
<dbReference type="KEGG" id="tig:THII_0757"/>
<evidence type="ECO:0000313" key="5">
    <source>
        <dbReference type="EMBL" id="BAP55054.1"/>
    </source>
</evidence>
<evidence type="ECO:0000313" key="6">
    <source>
        <dbReference type="Proteomes" id="UP000031623"/>
    </source>
</evidence>
<dbReference type="HOGENOM" id="CLU_000288_144_9_6"/>
<dbReference type="PANTHER" id="PTHR32176:SF92">
    <property type="entry name" value="XYLOSE ISOMERASE"/>
    <property type="match status" value="1"/>
</dbReference>
<feature type="domain" description="PNPLA" evidence="4">
    <location>
        <begin position="11"/>
        <end position="203"/>
    </location>
</feature>
<keyword evidence="3" id="KW-0442">Lipid degradation</keyword>